<dbReference type="Proteomes" id="UP000184480">
    <property type="component" value="Unassembled WGS sequence"/>
</dbReference>
<accession>A0A1M4T5S2</accession>
<evidence type="ECO:0000256" key="1">
    <source>
        <dbReference type="ARBA" id="ARBA00023015"/>
    </source>
</evidence>
<dbReference type="PROSITE" id="PS00041">
    <property type="entry name" value="HTH_ARAC_FAMILY_1"/>
    <property type="match status" value="1"/>
</dbReference>
<dbReference type="InterPro" id="IPR009057">
    <property type="entry name" value="Homeodomain-like_sf"/>
</dbReference>
<sequence>MDFEIVFIVTLYFIYMNSNLAAITEVTPLSEKDCFYIADRHKTEFTYPMHSHAEFELNFVAHANGVKRVVGDSVEIIGEYDLVLIASKDLEHVWEQHLCESKNIREITIQFSPDLFFSNFIDKNQFESIRAMLEKAQLGISFPMAAIMKVYQLLDQLSGERNGFYAVINFLTILHELSLFADEAKTLSSSAYAKMGVYSDSHRIQKIQKHINDNYKEEIRLTQLASLIDMTPAAFSRFFKLRTGRGLSDYIIDIRLAQAARLLLDTMMTISEICYESGFNNLSNFNRIFKKKKGCSPKEFRENYRKKKQVI</sequence>
<feature type="domain" description="HTH araC/xylS-type" evidence="4">
    <location>
        <begin position="205"/>
        <end position="303"/>
    </location>
</feature>
<evidence type="ECO:0000313" key="5">
    <source>
        <dbReference type="EMBL" id="SHE39765.1"/>
    </source>
</evidence>
<reference evidence="6" key="1">
    <citation type="submission" date="2016-11" db="EMBL/GenBank/DDBJ databases">
        <authorList>
            <person name="Varghese N."/>
            <person name="Submissions S."/>
        </authorList>
    </citation>
    <scope>NUCLEOTIDE SEQUENCE [LARGE SCALE GENOMIC DNA]</scope>
    <source>
        <strain evidence="6">DSM 27370</strain>
    </source>
</reference>
<dbReference type="PANTHER" id="PTHR43280:SF27">
    <property type="entry name" value="TRANSCRIPTIONAL REGULATOR MTLR"/>
    <property type="match status" value="1"/>
</dbReference>
<dbReference type="EMBL" id="FQUC01000001">
    <property type="protein sequence ID" value="SHE39765.1"/>
    <property type="molecule type" value="Genomic_DNA"/>
</dbReference>
<dbReference type="InterPro" id="IPR020449">
    <property type="entry name" value="Tscrpt_reg_AraC-type_HTH"/>
</dbReference>
<organism evidence="5 6">
    <name type="scientific">Dysgonomonas macrotermitis</name>
    <dbReference type="NCBI Taxonomy" id="1346286"/>
    <lineage>
        <taxon>Bacteria</taxon>
        <taxon>Pseudomonadati</taxon>
        <taxon>Bacteroidota</taxon>
        <taxon>Bacteroidia</taxon>
        <taxon>Bacteroidales</taxon>
        <taxon>Dysgonomonadaceae</taxon>
        <taxon>Dysgonomonas</taxon>
    </lineage>
</organism>
<dbReference type="GO" id="GO:0003700">
    <property type="term" value="F:DNA-binding transcription factor activity"/>
    <property type="evidence" value="ECO:0007669"/>
    <property type="project" value="InterPro"/>
</dbReference>
<keyword evidence="1" id="KW-0805">Transcription regulation</keyword>
<keyword evidence="6" id="KW-1185">Reference proteome</keyword>
<dbReference type="PANTHER" id="PTHR43280">
    <property type="entry name" value="ARAC-FAMILY TRANSCRIPTIONAL REGULATOR"/>
    <property type="match status" value="1"/>
</dbReference>
<dbReference type="GO" id="GO:0043565">
    <property type="term" value="F:sequence-specific DNA binding"/>
    <property type="evidence" value="ECO:0007669"/>
    <property type="project" value="InterPro"/>
</dbReference>
<evidence type="ECO:0000259" key="4">
    <source>
        <dbReference type="PROSITE" id="PS01124"/>
    </source>
</evidence>
<gene>
    <name evidence="5" type="ORF">SAMN05444362_101243</name>
</gene>
<dbReference type="Pfam" id="PF12833">
    <property type="entry name" value="HTH_18"/>
    <property type="match status" value="1"/>
</dbReference>
<dbReference type="Gene3D" id="1.10.10.60">
    <property type="entry name" value="Homeodomain-like"/>
    <property type="match status" value="2"/>
</dbReference>
<dbReference type="SMART" id="SM00342">
    <property type="entry name" value="HTH_ARAC"/>
    <property type="match status" value="1"/>
</dbReference>
<dbReference type="SUPFAM" id="SSF46689">
    <property type="entry name" value="Homeodomain-like"/>
    <property type="match status" value="2"/>
</dbReference>
<dbReference type="InterPro" id="IPR018060">
    <property type="entry name" value="HTH_AraC"/>
</dbReference>
<dbReference type="PROSITE" id="PS01124">
    <property type="entry name" value="HTH_ARAC_FAMILY_2"/>
    <property type="match status" value="1"/>
</dbReference>
<proteinExistence type="predicted"/>
<name>A0A1M4T5S2_9BACT</name>
<dbReference type="STRING" id="1346286.SAMN05444362_101243"/>
<dbReference type="PRINTS" id="PR00032">
    <property type="entry name" value="HTHARAC"/>
</dbReference>
<dbReference type="AlphaFoldDB" id="A0A1M4T5S2"/>
<protein>
    <submittedName>
        <fullName evidence="5">Transcriptional regulator, AraC family</fullName>
    </submittedName>
</protein>
<dbReference type="InterPro" id="IPR018062">
    <property type="entry name" value="HTH_AraC-typ_CS"/>
</dbReference>
<evidence type="ECO:0000256" key="2">
    <source>
        <dbReference type="ARBA" id="ARBA00023125"/>
    </source>
</evidence>
<keyword evidence="2" id="KW-0238">DNA-binding</keyword>
<keyword evidence="3" id="KW-0804">Transcription</keyword>
<evidence type="ECO:0000256" key="3">
    <source>
        <dbReference type="ARBA" id="ARBA00023163"/>
    </source>
</evidence>
<evidence type="ECO:0000313" key="6">
    <source>
        <dbReference type="Proteomes" id="UP000184480"/>
    </source>
</evidence>